<comment type="caution">
    <text evidence="1">The sequence shown here is derived from an EMBL/GenBank/DDBJ whole genome shotgun (WGS) entry which is preliminary data.</text>
</comment>
<reference evidence="1 2" key="1">
    <citation type="submission" date="2020-04" db="EMBL/GenBank/DDBJ databases">
        <title>Arthrobacter sp. nov.</title>
        <authorList>
            <person name="Liu S."/>
        </authorList>
    </citation>
    <scope>NUCLEOTIDE SEQUENCE [LARGE SCALE GENOMIC DNA]</scope>
    <source>
        <strain evidence="1 2">E918</strain>
    </source>
</reference>
<dbReference type="AlphaFoldDB" id="A0A7X6K521"/>
<dbReference type="Proteomes" id="UP000544090">
    <property type="component" value="Unassembled WGS sequence"/>
</dbReference>
<sequence length="78" mass="8736">MSNPAVGFKSRQPGIIDAYLAEREVKEEAFRNDTKAFEEKLGGRTLFGTRFLDGGFSVTGFQIESYSEELPAGWRRDG</sequence>
<keyword evidence="2" id="KW-1185">Reference proteome</keyword>
<dbReference type="RefSeq" id="WP_168487939.1">
    <property type="nucleotide sequence ID" value="NZ_JAAZSQ010000018.1"/>
</dbReference>
<accession>A0A7X6K521</accession>
<evidence type="ECO:0000313" key="2">
    <source>
        <dbReference type="Proteomes" id="UP000544090"/>
    </source>
</evidence>
<gene>
    <name evidence="1" type="ORF">HGG74_15945</name>
</gene>
<organism evidence="1 2">
    <name type="scientific">Arthrobacter mobilis</name>
    <dbReference type="NCBI Taxonomy" id="2724944"/>
    <lineage>
        <taxon>Bacteria</taxon>
        <taxon>Bacillati</taxon>
        <taxon>Actinomycetota</taxon>
        <taxon>Actinomycetes</taxon>
        <taxon>Micrococcales</taxon>
        <taxon>Micrococcaceae</taxon>
        <taxon>Arthrobacter</taxon>
    </lineage>
</organism>
<proteinExistence type="predicted"/>
<dbReference type="EMBL" id="JAAZSQ010000018">
    <property type="protein sequence ID" value="NKX56002.1"/>
    <property type="molecule type" value="Genomic_DNA"/>
</dbReference>
<name>A0A7X6K521_9MICC</name>
<evidence type="ECO:0000313" key="1">
    <source>
        <dbReference type="EMBL" id="NKX56002.1"/>
    </source>
</evidence>
<protein>
    <submittedName>
        <fullName evidence="1">Uncharacterized protein</fullName>
    </submittedName>
</protein>